<evidence type="ECO:0000313" key="1">
    <source>
        <dbReference type="EMBL" id="KAJ9627477.1"/>
    </source>
</evidence>
<dbReference type="AlphaFoldDB" id="A0AA39CUW3"/>
<proteinExistence type="predicted"/>
<accession>A0AA39CUW3</accession>
<dbReference type="EMBL" id="JAPDRN010000077">
    <property type="protein sequence ID" value="KAJ9627477.1"/>
    <property type="molecule type" value="Genomic_DNA"/>
</dbReference>
<sequence length="55" mass="6229">MVGIRAKRAKDEDIAKKCTADESIWKRDEFRKFPRSSGFVLVKGWQKAPAGYQAG</sequence>
<comment type="caution">
    <text evidence="1">The sequence shown here is derived from an EMBL/GenBank/DDBJ whole genome shotgun (WGS) entry which is preliminary data.</text>
</comment>
<name>A0AA39CUW3_9EURO</name>
<organism evidence="1">
    <name type="scientific">Knufia peltigerae</name>
    <dbReference type="NCBI Taxonomy" id="1002370"/>
    <lineage>
        <taxon>Eukaryota</taxon>
        <taxon>Fungi</taxon>
        <taxon>Dikarya</taxon>
        <taxon>Ascomycota</taxon>
        <taxon>Pezizomycotina</taxon>
        <taxon>Eurotiomycetes</taxon>
        <taxon>Chaetothyriomycetidae</taxon>
        <taxon>Chaetothyriales</taxon>
        <taxon>Trichomeriaceae</taxon>
        <taxon>Knufia</taxon>
    </lineage>
</organism>
<protein>
    <submittedName>
        <fullName evidence="1">Uncharacterized protein</fullName>
    </submittedName>
</protein>
<reference evidence="1" key="1">
    <citation type="submission" date="2022-10" db="EMBL/GenBank/DDBJ databases">
        <title>Culturing micro-colonial fungi from biological soil crusts in the Mojave desert and describing Neophaeococcomyces mojavensis, and introducing the new genera and species Taxawa tesnikishii.</title>
        <authorList>
            <person name="Kurbessoian T."/>
            <person name="Stajich J.E."/>
        </authorList>
    </citation>
    <scope>NUCLEOTIDE SEQUENCE</scope>
    <source>
        <strain evidence="1">TK_35</strain>
    </source>
</reference>
<gene>
    <name evidence="1" type="ORF">H2204_009704</name>
</gene>